<keyword evidence="3" id="KW-0689">Ribosomal protein</keyword>
<feature type="compositionally biased region" description="Basic and acidic residues" evidence="8">
    <location>
        <begin position="84"/>
        <end position="95"/>
    </location>
</feature>
<dbReference type="InterPro" id="IPR013870">
    <property type="entry name" value="Ribosomal_mL54"/>
</dbReference>
<organism evidence="9 10">
    <name type="scientific">Cylindrobasidium torrendii FP15055 ss-10</name>
    <dbReference type="NCBI Taxonomy" id="1314674"/>
    <lineage>
        <taxon>Eukaryota</taxon>
        <taxon>Fungi</taxon>
        <taxon>Dikarya</taxon>
        <taxon>Basidiomycota</taxon>
        <taxon>Agaricomycotina</taxon>
        <taxon>Agaricomycetes</taxon>
        <taxon>Agaricomycetidae</taxon>
        <taxon>Agaricales</taxon>
        <taxon>Marasmiineae</taxon>
        <taxon>Physalacriaceae</taxon>
        <taxon>Cylindrobasidium</taxon>
    </lineage>
</organism>
<protein>
    <recommendedName>
        <fullName evidence="7">Large ribosomal subunit protein mL54</fullName>
    </recommendedName>
</protein>
<dbReference type="Proteomes" id="UP000054007">
    <property type="component" value="Unassembled WGS sequence"/>
</dbReference>
<evidence type="ECO:0000256" key="3">
    <source>
        <dbReference type="ARBA" id="ARBA00022980"/>
    </source>
</evidence>
<feature type="region of interest" description="Disordered" evidence="8">
    <location>
        <begin position="76"/>
        <end position="110"/>
    </location>
</feature>
<dbReference type="PANTHER" id="PTHR28595:SF1">
    <property type="entry name" value="LARGE RIBOSOMAL SUBUNIT PROTEIN ML54"/>
    <property type="match status" value="1"/>
</dbReference>
<evidence type="ECO:0000313" key="10">
    <source>
        <dbReference type="Proteomes" id="UP000054007"/>
    </source>
</evidence>
<proteinExistence type="inferred from homology"/>
<dbReference type="GO" id="GO:0003735">
    <property type="term" value="F:structural constituent of ribosome"/>
    <property type="evidence" value="ECO:0007669"/>
    <property type="project" value="TreeGrafter"/>
</dbReference>
<evidence type="ECO:0000256" key="2">
    <source>
        <dbReference type="ARBA" id="ARBA00022946"/>
    </source>
</evidence>
<accession>A0A0D7BLD3</accession>
<dbReference type="Pfam" id="PF08561">
    <property type="entry name" value="Ribosomal_L37"/>
    <property type="match status" value="1"/>
</dbReference>
<dbReference type="OrthoDB" id="10252718at2759"/>
<keyword evidence="10" id="KW-1185">Reference proteome</keyword>
<feature type="region of interest" description="Disordered" evidence="8">
    <location>
        <begin position="14"/>
        <end position="37"/>
    </location>
</feature>
<comment type="subcellular location">
    <subcellularLocation>
        <location evidence="1">Mitochondrion</location>
    </subcellularLocation>
</comment>
<evidence type="ECO:0000256" key="1">
    <source>
        <dbReference type="ARBA" id="ARBA00004173"/>
    </source>
</evidence>
<evidence type="ECO:0000313" key="9">
    <source>
        <dbReference type="EMBL" id="KIY70416.1"/>
    </source>
</evidence>
<dbReference type="STRING" id="1314674.A0A0D7BLD3"/>
<sequence length="110" mass="12420">MFRPCSVALRQTVRQTTRAYSTPAPTPAPSGRPAIAKSSCLPDTVLEGLNYLKDQPPVLAKPDSEYPDWLWNVLTPKVLPDDGPGGKKERRDRRLENKKKIKERNFMSTQ</sequence>
<dbReference type="PANTHER" id="PTHR28595">
    <property type="entry name" value="39S RIBOSOMAL PROTEIN L54, MITOCHONDRIAL"/>
    <property type="match status" value="1"/>
</dbReference>
<reference evidence="9 10" key="1">
    <citation type="journal article" date="2015" name="Fungal Genet. Biol.">
        <title>Evolution of novel wood decay mechanisms in Agaricales revealed by the genome sequences of Fistulina hepatica and Cylindrobasidium torrendii.</title>
        <authorList>
            <person name="Floudas D."/>
            <person name="Held B.W."/>
            <person name="Riley R."/>
            <person name="Nagy L.G."/>
            <person name="Koehler G."/>
            <person name="Ransdell A.S."/>
            <person name="Younus H."/>
            <person name="Chow J."/>
            <person name="Chiniquy J."/>
            <person name="Lipzen A."/>
            <person name="Tritt A."/>
            <person name="Sun H."/>
            <person name="Haridas S."/>
            <person name="LaButti K."/>
            <person name="Ohm R.A."/>
            <person name="Kues U."/>
            <person name="Blanchette R.A."/>
            <person name="Grigoriev I.V."/>
            <person name="Minto R.E."/>
            <person name="Hibbett D.S."/>
        </authorList>
    </citation>
    <scope>NUCLEOTIDE SEQUENCE [LARGE SCALE GENOMIC DNA]</scope>
    <source>
        <strain evidence="9 10">FP15055 ss-10</strain>
    </source>
</reference>
<dbReference type="AlphaFoldDB" id="A0A0D7BLD3"/>
<gene>
    <name evidence="9" type="ORF">CYLTODRAFT_488091</name>
</gene>
<evidence type="ECO:0000256" key="8">
    <source>
        <dbReference type="SAM" id="MobiDB-lite"/>
    </source>
</evidence>
<dbReference type="EMBL" id="KN880468">
    <property type="protein sequence ID" value="KIY70416.1"/>
    <property type="molecule type" value="Genomic_DNA"/>
</dbReference>
<evidence type="ECO:0000256" key="4">
    <source>
        <dbReference type="ARBA" id="ARBA00023128"/>
    </source>
</evidence>
<keyword evidence="5" id="KW-0687">Ribonucleoprotein</keyword>
<evidence type="ECO:0000256" key="5">
    <source>
        <dbReference type="ARBA" id="ARBA00023274"/>
    </source>
</evidence>
<keyword evidence="4" id="KW-0496">Mitochondrion</keyword>
<evidence type="ECO:0000256" key="6">
    <source>
        <dbReference type="ARBA" id="ARBA00033752"/>
    </source>
</evidence>
<dbReference type="GO" id="GO:0005762">
    <property type="term" value="C:mitochondrial large ribosomal subunit"/>
    <property type="evidence" value="ECO:0007669"/>
    <property type="project" value="TreeGrafter"/>
</dbReference>
<comment type="similarity">
    <text evidence="6">Belongs to the mitochondrion-specific ribosomal protein mL54 family.</text>
</comment>
<name>A0A0D7BLD3_9AGAR</name>
<keyword evidence="2" id="KW-0809">Transit peptide</keyword>
<evidence type="ECO:0000256" key="7">
    <source>
        <dbReference type="ARBA" id="ARBA00035179"/>
    </source>
</evidence>